<dbReference type="PIRSF" id="PIRSF018267">
    <property type="entry name" value="VSR_endonuc"/>
    <property type="match status" value="1"/>
</dbReference>
<sequence length="148" mass="17652">MDNLTSLQRSKNMSVIRSTNTKAEVRLAKALWHIGLRYRKNNKKVFGCPDLTFRNLKIAIFVDGEFFHGKDWETRKKPKTNSEYWIKKIERNIQRDLEVNHYLESHNWKVLRFWSNEIKKNLGACVSEILNTINYRTQQLMKIPPSWG</sequence>
<dbReference type="OrthoDB" id="9801520at2"/>
<name>A0A3E0E439_9FLAO</name>
<dbReference type="NCBIfam" id="TIGR00632">
    <property type="entry name" value="vsr"/>
    <property type="match status" value="1"/>
</dbReference>
<feature type="domain" description="DUF559" evidence="7">
    <location>
        <begin position="92"/>
        <end position="133"/>
    </location>
</feature>
<keyword evidence="3 6" id="KW-0227">DNA damage</keyword>
<dbReference type="GO" id="GO:0016787">
    <property type="term" value="F:hydrolase activity"/>
    <property type="evidence" value="ECO:0007669"/>
    <property type="project" value="UniProtKB-KW"/>
</dbReference>
<dbReference type="Pfam" id="PF04480">
    <property type="entry name" value="DUF559"/>
    <property type="match status" value="1"/>
</dbReference>
<dbReference type="Pfam" id="PF03852">
    <property type="entry name" value="Vsr"/>
    <property type="match status" value="1"/>
</dbReference>
<comment type="function">
    <text evidence="6">May nick specific sequences that contain T:G mispairs resulting from m5C-deamination.</text>
</comment>
<comment type="similarity">
    <text evidence="6">Belongs to the vsr family.</text>
</comment>
<dbReference type="Gene3D" id="3.40.960.10">
    <property type="entry name" value="VSR Endonuclease"/>
    <property type="match status" value="1"/>
</dbReference>
<evidence type="ECO:0000256" key="5">
    <source>
        <dbReference type="ARBA" id="ARBA00023204"/>
    </source>
</evidence>
<keyword evidence="1 6" id="KW-0540">Nuclease</keyword>
<protein>
    <recommendedName>
        <fullName evidence="6">Very short patch repair endonuclease</fullName>
        <ecNumber evidence="6">3.1.-.-</ecNumber>
    </recommendedName>
</protein>
<evidence type="ECO:0000256" key="2">
    <source>
        <dbReference type="ARBA" id="ARBA00022759"/>
    </source>
</evidence>
<dbReference type="CDD" id="cd00221">
    <property type="entry name" value="Vsr"/>
    <property type="match status" value="1"/>
</dbReference>
<gene>
    <name evidence="8" type="ORF">C8P67_11452</name>
</gene>
<dbReference type="Proteomes" id="UP000257136">
    <property type="component" value="Unassembled WGS sequence"/>
</dbReference>
<evidence type="ECO:0000313" key="8">
    <source>
        <dbReference type="EMBL" id="REG92955.1"/>
    </source>
</evidence>
<evidence type="ECO:0000259" key="7">
    <source>
        <dbReference type="Pfam" id="PF04480"/>
    </source>
</evidence>
<evidence type="ECO:0000256" key="3">
    <source>
        <dbReference type="ARBA" id="ARBA00022763"/>
    </source>
</evidence>
<dbReference type="InterPro" id="IPR011335">
    <property type="entry name" value="Restrct_endonuc-II-like"/>
</dbReference>
<evidence type="ECO:0000256" key="1">
    <source>
        <dbReference type="ARBA" id="ARBA00022722"/>
    </source>
</evidence>
<dbReference type="GO" id="GO:0006298">
    <property type="term" value="P:mismatch repair"/>
    <property type="evidence" value="ECO:0007669"/>
    <property type="project" value="UniProtKB-UniRule"/>
</dbReference>
<accession>A0A3E0E439</accession>
<dbReference type="EMBL" id="QUNI01000014">
    <property type="protein sequence ID" value="REG92955.1"/>
    <property type="molecule type" value="Genomic_DNA"/>
</dbReference>
<evidence type="ECO:0000313" key="9">
    <source>
        <dbReference type="Proteomes" id="UP000257136"/>
    </source>
</evidence>
<proteinExistence type="inferred from homology"/>
<dbReference type="InterPro" id="IPR007569">
    <property type="entry name" value="DUF559"/>
</dbReference>
<dbReference type="AlphaFoldDB" id="A0A3E0E439"/>
<keyword evidence="2 6" id="KW-0255">Endonuclease</keyword>
<dbReference type="InterPro" id="IPR004603">
    <property type="entry name" value="DNA_mismatch_endonuc_vsr"/>
</dbReference>
<keyword evidence="9" id="KW-1185">Reference proteome</keyword>
<dbReference type="GO" id="GO:0004519">
    <property type="term" value="F:endonuclease activity"/>
    <property type="evidence" value="ECO:0007669"/>
    <property type="project" value="UniProtKB-KW"/>
</dbReference>
<dbReference type="EC" id="3.1.-.-" evidence="6"/>
<keyword evidence="4 6" id="KW-0378">Hydrolase</keyword>
<comment type="caution">
    <text evidence="8">The sequence shown here is derived from an EMBL/GenBank/DDBJ whole genome shotgun (WGS) entry which is preliminary data.</text>
</comment>
<evidence type="ECO:0000256" key="4">
    <source>
        <dbReference type="ARBA" id="ARBA00022801"/>
    </source>
</evidence>
<reference evidence="8 9" key="1">
    <citation type="submission" date="2018-08" db="EMBL/GenBank/DDBJ databases">
        <title>Genomic Encyclopedia of Archaeal and Bacterial Type Strains, Phase II (KMG-II): from individual species to whole genera.</title>
        <authorList>
            <person name="Goeker M."/>
        </authorList>
    </citation>
    <scope>NUCLEOTIDE SEQUENCE [LARGE SCALE GENOMIC DNA]</scope>
    <source>
        <strain evidence="8 9">DSM 100880</strain>
    </source>
</reference>
<dbReference type="RefSeq" id="WP_115814698.1">
    <property type="nucleotide sequence ID" value="NZ_QUNI01000014.1"/>
</dbReference>
<organism evidence="8 9">
    <name type="scientific">Flavobacterium aquicola</name>
    <dbReference type="NCBI Taxonomy" id="1682742"/>
    <lineage>
        <taxon>Bacteria</taxon>
        <taxon>Pseudomonadati</taxon>
        <taxon>Bacteroidota</taxon>
        <taxon>Flavobacteriia</taxon>
        <taxon>Flavobacteriales</taxon>
        <taxon>Flavobacteriaceae</taxon>
        <taxon>Flavobacterium</taxon>
    </lineage>
</organism>
<keyword evidence="5 6" id="KW-0234">DNA repair</keyword>
<dbReference type="SUPFAM" id="SSF52980">
    <property type="entry name" value="Restriction endonuclease-like"/>
    <property type="match status" value="1"/>
</dbReference>
<evidence type="ECO:0000256" key="6">
    <source>
        <dbReference type="PIRNR" id="PIRNR018267"/>
    </source>
</evidence>